<reference evidence="2" key="1">
    <citation type="submission" date="2016-09" db="EMBL/GenBank/DDBJ databases">
        <authorList>
            <person name="Jeantristanb JTB J.-T."/>
            <person name="Ricardo R."/>
        </authorList>
    </citation>
    <scope>NUCLEOTIDE SEQUENCE [LARGE SCALE GENOMIC DNA]</scope>
</reference>
<proteinExistence type="predicted"/>
<evidence type="ECO:0000313" key="1">
    <source>
        <dbReference type="EMBL" id="SCV73065.1"/>
    </source>
</evidence>
<gene>
    <name evidence="1" type="ORF">BQ2448_6990</name>
</gene>
<name>A0A238FIT5_9BASI</name>
<dbReference type="EMBL" id="FMSP01000017">
    <property type="protein sequence ID" value="SCV73065.1"/>
    <property type="molecule type" value="Genomic_DNA"/>
</dbReference>
<dbReference type="AlphaFoldDB" id="A0A238FIT5"/>
<protein>
    <submittedName>
        <fullName evidence="1">BQ2448_6990 protein</fullName>
    </submittedName>
</protein>
<accession>A0A238FIT5</accession>
<sequence length="74" mass="8813">MPRRNAINTTSIDYFGSEMSLLCDFWPEPVSVRAQWTFPLPVVLELRILFFHSIWKLSRRRRFSSQPLEPNTET</sequence>
<keyword evidence="2" id="KW-1185">Reference proteome</keyword>
<organism evidence="1 2">
    <name type="scientific">Microbotryum intermedium</name>
    <dbReference type="NCBI Taxonomy" id="269621"/>
    <lineage>
        <taxon>Eukaryota</taxon>
        <taxon>Fungi</taxon>
        <taxon>Dikarya</taxon>
        <taxon>Basidiomycota</taxon>
        <taxon>Pucciniomycotina</taxon>
        <taxon>Microbotryomycetes</taxon>
        <taxon>Microbotryales</taxon>
        <taxon>Microbotryaceae</taxon>
        <taxon>Microbotryum</taxon>
    </lineage>
</organism>
<dbReference type="Proteomes" id="UP000198372">
    <property type="component" value="Unassembled WGS sequence"/>
</dbReference>
<evidence type="ECO:0000313" key="2">
    <source>
        <dbReference type="Proteomes" id="UP000198372"/>
    </source>
</evidence>